<evidence type="ECO:0000313" key="4">
    <source>
        <dbReference type="Proteomes" id="UP000298493"/>
    </source>
</evidence>
<protein>
    <recommendedName>
        <fullName evidence="5">Kinetochore protein fta4</fullName>
    </recommendedName>
</protein>
<dbReference type="Pfam" id="PF13093">
    <property type="entry name" value="FTA4"/>
    <property type="match status" value="1"/>
</dbReference>
<name>A0A4Z1NR00_9PEZI</name>
<evidence type="ECO:0008006" key="5">
    <source>
        <dbReference type="Google" id="ProtNLM"/>
    </source>
</evidence>
<sequence length="232" mass="26017">MTETEDPLLALKTTFLRQQVRVLSQPLKPSERWKKGSDLPEEDVRIAVKRANDVVRRHNSSVYDGIAIRNLATQIDRLYWQSTTPEDPLYGEDADGVLRQGDDLTRDENIAKVSSMAQEEEEERVSEELQSQIQSLQELQSRRADLYKKLASYRHLQSMMDPFKDPQNSVQPNLATRDGPMADELAKSKALGIRVAGRLAGLEEADGGGDDDDDDDLMMDENDKLAAVLGSS</sequence>
<dbReference type="InterPro" id="IPR025207">
    <property type="entry name" value="Sim4_Fta4"/>
</dbReference>
<keyword evidence="4" id="KW-1185">Reference proteome</keyword>
<feature type="region of interest" description="Disordered" evidence="2">
    <location>
        <begin position="199"/>
        <end position="218"/>
    </location>
</feature>
<evidence type="ECO:0000313" key="3">
    <source>
        <dbReference type="EMBL" id="TID18467.1"/>
    </source>
</evidence>
<evidence type="ECO:0000256" key="2">
    <source>
        <dbReference type="SAM" id="MobiDB-lite"/>
    </source>
</evidence>
<dbReference type="PANTHER" id="PTHR42040">
    <property type="entry name" value="INNER KINETOCHORE SUBUNIT FTA4"/>
    <property type="match status" value="1"/>
</dbReference>
<feature type="coiled-coil region" evidence="1">
    <location>
        <begin position="119"/>
        <end position="156"/>
    </location>
</feature>
<evidence type="ECO:0000256" key="1">
    <source>
        <dbReference type="SAM" id="Coils"/>
    </source>
</evidence>
<dbReference type="AlphaFoldDB" id="A0A4Z1NR00"/>
<proteinExistence type="predicted"/>
<reference evidence="3 4" key="1">
    <citation type="submission" date="2019-04" db="EMBL/GenBank/DDBJ databases">
        <title>High contiguity whole genome sequence and gene annotation resource for two Venturia nashicola isolates.</title>
        <authorList>
            <person name="Prokchorchik M."/>
            <person name="Won K."/>
            <person name="Lee Y."/>
            <person name="Choi E.D."/>
            <person name="Segonzac C."/>
            <person name="Sohn K.H."/>
        </authorList>
    </citation>
    <scope>NUCLEOTIDE SEQUENCE [LARGE SCALE GENOMIC DNA]</scope>
    <source>
        <strain evidence="3 4">PRI2</strain>
    </source>
</reference>
<organism evidence="3 4">
    <name type="scientific">Venturia nashicola</name>
    <dbReference type="NCBI Taxonomy" id="86259"/>
    <lineage>
        <taxon>Eukaryota</taxon>
        <taxon>Fungi</taxon>
        <taxon>Dikarya</taxon>
        <taxon>Ascomycota</taxon>
        <taxon>Pezizomycotina</taxon>
        <taxon>Dothideomycetes</taxon>
        <taxon>Pleosporomycetidae</taxon>
        <taxon>Venturiales</taxon>
        <taxon>Venturiaceae</taxon>
        <taxon>Venturia</taxon>
    </lineage>
</organism>
<dbReference type="GO" id="GO:0031511">
    <property type="term" value="C:Mis6-Sim4 complex"/>
    <property type="evidence" value="ECO:0007669"/>
    <property type="project" value="InterPro"/>
</dbReference>
<dbReference type="Proteomes" id="UP000298493">
    <property type="component" value="Unassembled WGS sequence"/>
</dbReference>
<feature type="compositionally biased region" description="Acidic residues" evidence="2">
    <location>
        <begin position="203"/>
        <end position="218"/>
    </location>
</feature>
<dbReference type="PANTHER" id="PTHR42040:SF1">
    <property type="entry name" value="INNER KINETOCHORE SUBUNIT FTA4"/>
    <property type="match status" value="1"/>
</dbReference>
<keyword evidence="1" id="KW-0175">Coiled coil</keyword>
<gene>
    <name evidence="3" type="ORF">E6O75_ATG06543</name>
</gene>
<dbReference type="EMBL" id="SNSC02000014">
    <property type="protein sequence ID" value="TID18467.1"/>
    <property type="molecule type" value="Genomic_DNA"/>
</dbReference>
<comment type="caution">
    <text evidence="3">The sequence shown here is derived from an EMBL/GenBank/DDBJ whole genome shotgun (WGS) entry which is preliminary data.</text>
</comment>
<accession>A0A4Z1NR00</accession>
<dbReference type="STRING" id="86259.A0A4Z1NR00"/>